<organism evidence="2 3">
    <name type="scientific">Homarus americanus</name>
    <name type="common">American lobster</name>
    <dbReference type="NCBI Taxonomy" id="6706"/>
    <lineage>
        <taxon>Eukaryota</taxon>
        <taxon>Metazoa</taxon>
        <taxon>Ecdysozoa</taxon>
        <taxon>Arthropoda</taxon>
        <taxon>Crustacea</taxon>
        <taxon>Multicrustacea</taxon>
        <taxon>Malacostraca</taxon>
        <taxon>Eumalacostraca</taxon>
        <taxon>Eucarida</taxon>
        <taxon>Decapoda</taxon>
        <taxon>Pleocyemata</taxon>
        <taxon>Astacidea</taxon>
        <taxon>Nephropoidea</taxon>
        <taxon>Nephropidae</taxon>
        <taxon>Homarus</taxon>
    </lineage>
</organism>
<accession>A0A8J5N545</accession>
<feature type="region of interest" description="Disordered" evidence="1">
    <location>
        <begin position="643"/>
        <end position="757"/>
    </location>
</feature>
<name>A0A8J5N545_HOMAM</name>
<dbReference type="AlphaFoldDB" id="A0A8J5N545"/>
<feature type="compositionally biased region" description="Pro residues" evidence="1">
    <location>
        <begin position="681"/>
        <end position="692"/>
    </location>
</feature>
<comment type="caution">
    <text evidence="2">The sequence shown here is derived from an EMBL/GenBank/DDBJ whole genome shotgun (WGS) entry which is preliminary data.</text>
</comment>
<feature type="compositionally biased region" description="Polar residues" evidence="1">
    <location>
        <begin position="699"/>
        <end position="709"/>
    </location>
</feature>
<feature type="compositionally biased region" description="Polar residues" evidence="1">
    <location>
        <begin position="661"/>
        <end position="675"/>
    </location>
</feature>
<feature type="region of interest" description="Disordered" evidence="1">
    <location>
        <begin position="588"/>
        <end position="611"/>
    </location>
</feature>
<feature type="compositionally biased region" description="Polar residues" evidence="1">
    <location>
        <begin position="643"/>
        <end position="654"/>
    </location>
</feature>
<feature type="compositionally biased region" description="Polar residues" evidence="1">
    <location>
        <begin position="744"/>
        <end position="757"/>
    </location>
</feature>
<dbReference type="Proteomes" id="UP000747542">
    <property type="component" value="Unassembled WGS sequence"/>
</dbReference>
<evidence type="ECO:0000313" key="2">
    <source>
        <dbReference type="EMBL" id="KAG7173561.1"/>
    </source>
</evidence>
<protein>
    <submittedName>
        <fullName evidence="2">Uncharacterized protein</fullName>
    </submittedName>
</protein>
<gene>
    <name evidence="2" type="ORF">Hamer_G025032</name>
</gene>
<proteinExistence type="predicted"/>
<reference evidence="2" key="1">
    <citation type="journal article" date="2021" name="Sci. Adv.">
        <title>The American lobster genome reveals insights on longevity, neural, and immune adaptations.</title>
        <authorList>
            <person name="Polinski J.M."/>
            <person name="Zimin A.V."/>
            <person name="Clark K.F."/>
            <person name="Kohn A.B."/>
            <person name="Sadowski N."/>
            <person name="Timp W."/>
            <person name="Ptitsyn A."/>
            <person name="Khanna P."/>
            <person name="Romanova D.Y."/>
            <person name="Williams P."/>
            <person name="Greenwood S.J."/>
            <person name="Moroz L.L."/>
            <person name="Walt D.R."/>
            <person name="Bodnar A.G."/>
        </authorList>
    </citation>
    <scope>NUCLEOTIDE SEQUENCE</scope>
    <source>
        <strain evidence="2">GMGI-L3</strain>
    </source>
</reference>
<evidence type="ECO:0000313" key="3">
    <source>
        <dbReference type="Proteomes" id="UP000747542"/>
    </source>
</evidence>
<feature type="non-terminal residue" evidence="2">
    <location>
        <position position="1"/>
    </location>
</feature>
<keyword evidence="3" id="KW-1185">Reference proteome</keyword>
<evidence type="ECO:0000256" key="1">
    <source>
        <dbReference type="SAM" id="MobiDB-lite"/>
    </source>
</evidence>
<dbReference type="EMBL" id="JAHLQT010009444">
    <property type="protein sequence ID" value="KAG7173561.1"/>
    <property type="molecule type" value="Genomic_DNA"/>
</dbReference>
<sequence length="878" mass="93522">YMEDLAQDSCVYTGPVWRGQDKGYKRGTGLANTLSRAPNCLTPAMKLCRAGVIVPGSPRMMWREVAAEGWTLRLLVGTLPTPPWDAAHAAQPLDARAIHLREDDEVQAGRSKMAGAGVQLTLCGLLLYLAELRLAYRITTVDSAGVCNETIWLEDGAKSAAILRLTAKDFYDFAPLRCHITFKASLHLWSGLTGVLEEVDLRRYEGTAGHRPPQTECVDYIMVVSKAKGISQEQQCGSWSVSGQERLTDAVSRRTLFGNCPDSVANGNSVHRCGVMELTVEVSIGERDHRFLGQDIRWRPHRGFTFVVTAYSYPYPERDCAGGLRSCGTTGSHDQKTHCVHQSLWCDHHINCGQPHNLDEISCLDDEILGGLVTVMVGPWVGAALLLLLVLGMVVYWRRARPPAPRDHLPPQELNSYAESYEVSSTLSSAHHMAIQVRVVCNSGHGIHTQLSHPWQTSDLPPSYESLFPQGPPSPKFSTSTSTTTIPATNSATSFDITTTSLVSLGSNTNASPATSTFFSNTTQTSSIVIPISAICNTLSTSGVSTSSYTTTTAFTTTPVFTNTATSTNTTTSATTSSSFTNTTMVTGCSESTTTPTTTLSVASYSSSPSTTTTVSVTSAAISEGPGTVSSQCEAHSADRLTTFHSDNTDFGNRSNRRHVTPTTNHTEVGTRTSKASTAPRPAPPYATPPLVEPEDTEITPSKSVNCTSPPEPTPDHSCPRPGGAESEATVVSAAKDTSEAGHHTSTWDTETHYSTQGSPLSLSFLIEDPSHVVDEVLPPFSGGDTETFEDTVSALSISVDTGQTGTSVDTMSTSVMGGSNSSLSDAREEVLITPIDDIAITAPASCSFTPLTVDVITSTTGPARAPTSATAAAESDS</sequence>